<feature type="domain" description="Methyltransferase type 12" evidence="1">
    <location>
        <begin position="48"/>
        <end position="148"/>
    </location>
</feature>
<dbReference type="EMBL" id="SPVF01000006">
    <property type="protein sequence ID" value="TFW30237.1"/>
    <property type="molecule type" value="Genomic_DNA"/>
</dbReference>
<evidence type="ECO:0000259" key="2">
    <source>
        <dbReference type="Pfam" id="PF10119"/>
    </source>
</evidence>
<gene>
    <name evidence="3" type="ORF">E4L96_00305</name>
</gene>
<dbReference type="Pfam" id="PF08242">
    <property type="entry name" value="Methyltransf_12"/>
    <property type="match status" value="1"/>
</dbReference>
<dbReference type="SUPFAM" id="SSF53335">
    <property type="entry name" value="S-adenosyl-L-methionine-dependent methyltransferases"/>
    <property type="match status" value="1"/>
</dbReference>
<dbReference type="InterPro" id="IPR013217">
    <property type="entry name" value="Methyltransf_12"/>
</dbReference>
<organism evidence="3 4">
    <name type="scientific">Zemynaea arenosa</name>
    <dbReference type="NCBI Taxonomy" id="2561931"/>
    <lineage>
        <taxon>Bacteria</taxon>
        <taxon>Pseudomonadati</taxon>
        <taxon>Pseudomonadota</taxon>
        <taxon>Betaproteobacteria</taxon>
        <taxon>Burkholderiales</taxon>
        <taxon>Oxalobacteraceae</taxon>
        <taxon>Telluria group</taxon>
        <taxon>Zemynaea</taxon>
    </lineage>
</organism>
<dbReference type="InterPro" id="IPR029063">
    <property type="entry name" value="SAM-dependent_MTases_sf"/>
</dbReference>
<keyword evidence="3" id="KW-0808">Transferase</keyword>
<dbReference type="InterPro" id="IPR018773">
    <property type="entry name" value="MeTrfase_reg_dom_prd"/>
</dbReference>
<keyword evidence="3" id="KW-0489">Methyltransferase</keyword>
<dbReference type="CDD" id="cd02440">
    <property type="entry name" value="AdoMet_MTases"/>
    <property type="match status" value="1"/>
</dbReference>
<dbReference type="AlphaFoldDB" id="A0A4Y9SXH3"/>
<evidence type="ECO:0000313" key="4">
    <source>
        <dbReference type="Proteomes" id="UP000298438"/>
    </source>
</evidence>
<name>A0A4Y9SXH3_9BURK</name>
<proteinExistence type="predicted"/>
<dbReference type="OrthoDB" id="323463at2"/>
<evidence type="ECO:0000259" key="1">
    <source>
        <dbReference type="Pfam" id="PF08242"/>
    </source>
</evidence>
<dbReference type="GO" id="GO:0032259">
    <property type="term" value="P:methylation"/>
    <property type="evidence" value="ECO:0007669"/>
    <property type="project" value="UniProtKB-KW"/>
</dbReference>
<comment type="caution">
    <text evidence="3">The sequence shown here is derived from an EMBL/GenBank/DDBJ whole genome shotgun (WGS) entry which is preliminary data.</text>
</comment>
<dbReference type="Proteomes" id="UP000298438">
    <property type="component" value="Unassembled WGS sequence"/>
</dbReference>
<keyword evidence="4" id="KW-1185">Reference proteome</keyword>
<dbReference type="Gene3D" id="3.40.50.150">
    <property type="entry name" value="Vaccinia Virus protein VP39"/>
    <property type="match status" value="1"/>
</dbReference>
<reference evidence="3 4" key="1">
    <citation type="submission" date="2019-03" db="EMBL/GenBank/DDBJ databases">
        <title>Draft Genome Sequence of Massilia arenosa sp. nov., a Novel Massilia Species Isolated from a Sandy-loam Maize Soil.</title>
        <authorList>
            <person name="Raths R."/>
            <person name="Peta V."/>
            <person name="Bucking H."/>
        </authorList>
    </citation>
    <scope>NUCLEOTIDE SEQUENCE [LARGE SCALE GENOMIC DNA]</scope>
    <source>
        <strain evidence="3 4">MC02</strain>
    </source>
</reference>
<dbReference type="Pfam" id="PF10119">
    <property type="entry name" value="MethyTransf_Reg"/>
    <property type="match status" value="1"/>
</dbReference>
<accession>A0A4Y9SXH3</accession>
<protein>
    <submittedName>
        <fullName evidence="3">Methyltransferase domain-containing protein</fullName>
    </submittedName>
</protein>
<dbReference type="RefSeq" id="WP_135205246.1">
    <property type="nucleotide sequence ID" value="NZ_SPVF01000006.1"/>
</dbReference>
<sequence length="511" mass="56264">MGWTEGYASDVEYVAGYYGEQGPDLLTFACLMNGIEPIDTSAPFNYCELGFGRGLTVSLLAAANPHARFYATDFNPAHVAGAQRLADRAGLANLTLLENSFEELAAGAVPDLPQFDFVTLHGIYTWVNAEVQQQILRFLNRYVKPGGIVYVSYNSMPGWASMAPLQRLLYEHAQLQVRKADQNVQSGVDFAVSLAQHKRGFFANNPALEARLQAVQKASPNYLVHEYMHPHWQPVYHMDLARQLAEAKLEYAGRAELALNYYRLFLPDTAVEQIDAVADSAFRETLKDYMSHTPFRKDVFVRGARRIGKHALGAWLNRFAIAPLTPPEKMTTEFKTAQGKVNGRQEVYQALFDALATGPKRLSELVGLPHFESAAAVVEAAALLADTQQAMVFQVRANPATQTAQAFNRILAQEARYSDELLGGFASPLTGSALPGGMFEMLVFDGLSQGVPPEGEQLGRHVAKVLRENGRVLRQEGVPVTDPDKAAELVRAGVAPILDAHLPRWRTHGIV</sequence>
<feature type="domain" description="Methyltransferase regulatory" evidence="2">
    <location>
        <begin position="220"/>
        <end position="302"/>
    </location>
</feature>
<dbReference type="GO" id="GO:0008168">
    <property type="term" value="F:methyltransferase activity"/>
    <property type="evidence" value="ECO:0007669"/>
    <property type="project" value="UniProtKB-KW"/>
</dbReference>
<evidence type="ECO:0000313" key="3">
    <source>
        <dbReference type="EMBL" id="TFW30237.1"/>
    </source>
</evidence>